<dbReference type="EMBL" id="ML179599">
    <property type="protein sequence ID" value="THU84442.1"/>
    <property type="molecule type" value="Genomic_DNA"/>
</dbReference>
<organism evidence="2 3">
    <name type="scientific">Dendrothele bispora (strain CBS 962.96)</name>
    <dbReference type="NCBI Taxonomy" id="1314807"/>
    <lineage>
        <taxon>Eukaryota</taxon>
        <taxon>Fungi</taxon>
        <taxon>Dikarya</taxon>
        <taxon>Basidiomycota</taxon>
        <taxon>Agaricomycotina</taxon>
        <taxon>Agaricomycetes</taxon>
        <taxon>Agaricomycetidae</taxon>
        <taxon>Agaricales</taxon>
        <taxon>Agaricales incertae sedis</taxon>
        <taxon>Dendrothele</taxon>
    </lineage>
</organism>
<evidence type="ECO:0000313" key="2">
    <source>
        <dbReference type="EMBL" id="THU84442.1"/>
    </source>
</evidence>
<sequence length="53" mass="5739">MHDPLMAGTFLDTGLTAKKYLQNPENYGAKTSILLMVVPLLVTNLAATSVIVY</sequence>
<evidence type="ECO:0000256" key="1">
    <source>
        <dbReference type="SAM" id="Phobius"/>
    </source>
</evidence>
<keyword evidence="1" id="KW-0472">Membrane</keyword>
<dbReference type="Proteomes" id="UP000297245">
    <property type="component" value="Unassembled WGS sequence"/>
</dbReference>
<keyword evidence="1" id="KW-1133">Transmembrane helix</keyword>
<name>A0A4S8L6Z8_DENBC</name>
<reference evidence="2 3" key="1">
    <citation type="journal article" date="2019" name="Nat. Ecol. Evol.">
        <title>Megaphylogeny resolves global patterns of mushroom evolution.</title>
        <authorList>
            <person name="Varga T."/>
            <person name="Krizsan K."/>
            <person name="Foldi C."/>
            <person name="Dima B."/>
            <person name="Sanchez-Garcia M."/>
            <person name="Sanchez-Ramirez S."/>
            <person name="Szollosi G.J."/>
            <person name="Szarkandi J.G."/>
            <person name="Papp V."/>
            <person name="Albert L."/>
            <person name="Andreopoulos W."/>
            <person name="Angelini C."/>
            <person name="Antonin V."/>
            <person name="Barry K.W."/>
            <person name="Bougher N.L."/>
            <person name="Buchanan P."/>
            <person name="Buyck B."/>
            <person name="Bense V."/>
            <person name="Catcheside P."/>
            <person name="Chovatia M."/>
            <person name="Cooper J."/>
            <person name="Damon W."/>
            <person name="Desjardin D."/>
            <person name="Finy P."/>
            <person name="Geml J."/>
            <person name="Haridas S."/>
            <person name="Hughes K."/>
            <person name="Justo A."/>
            <person name="Karasinski D."/>
            <person name="Kautmanova I."/>
            <person name="Kiss B."/>
            <person name="Kocsube S."/>
            <person name="Kotiranta H."/>
            <person name="LaButti K.M."/>
            <person name="Lechner B.E."/>
            <person name="Liimatainen K."/>
            <person name="Lipzen A."/>
            <person name="Lukacs Z."/>
            <person name="Mihaltcheva S."/>
            <person name="Morgado L.N."/>
            <person name="Niskanen T."/>
            <person name="Noordeloos M.E."/>
            <person name="Ohm R.A."/>
            <person name="Ortiz-Santana B."/>
            <person name="Ovrebo C."/>
            <person name="Racz N."/>
            <person name="Riley R."/>
            <person name="Savchenko A."/>
            <person name="Shiryaev A."/>
            <person name="Soop K."/>
            <person name="Spirin V."/>
            <person name="Szebenyi C."/>
            <person name="Tomsovsky M."/>
            <person name="Tulloss R.E."/>
            <person name="Uehling J."/>
            <person name="Grigoriev I.V."/>
            <person name="Vagvolgyi C."/>
            <person name="Papp T."/>
            <person name="Martin F.M."/>
            <person name="Miettinen O."/>
            <person name="Hibbett D.S."/>
            <person name="Nagy L.G."/>
        </authorList>
    </citation>
    <scope>NUCLEOTIDE SEQUENCE [LARGE SCALE GENOMIC DNA]</scope>
    <source>
        <strain evidence="2 3">CBS 962.96</strain>
    </source>
</reference>
<accession>A0A4S8L6Z8</accession>
<protein>
    <submittedName>
        <fullName evidence="2">Uncharacterized protein</fullName>
    </submittedName>
</protein>
<proteinExistence type="predicted"/>
<dbReference type="OrthoDB" id="2744793at2759"/>
<feature type="transmembrane region" description="Helical" evidence="1">
    <location>
        <begin position="33"/>
        <end position="52"/>
    </location>
</feature>
<dbReference type="AlphaFoldDB" id="A0A4S8L6Z8"/>
<evidence type="ECO:0000313" key="3">
    <source>
        <dbReference type="Proteomes" id="UP000297245"/>
    </source>
</evidence>
<keyword evidence="1" id="KW-0812">Transmembrane</keyword>
<keyword evidence="3" id="KW-1185">Reference proteome</keyword>
<gene>
    <name evidence="2" type="ORF">K435DRAFT_783766</name>
</gene>
<feature type="non-terminal residue" evidence="2">
    <location>
        <position position="53"/>
    </location>
</feature>